<feature type="domain" description="HTH asnC-type" evidence="4">
    <location>
        <begin position="164"/>
        <end position="224"/>
    </location>
</feature>
<dbReference type="Pfam" id="PF01037">
    <property type="entry name" value="AsnC_trans_reg"/>
    <property type="match status" value="1"/>
</dbReference>
<name>A0ABQ2VEZ8_9PSEU</name>
<dbReference type="Proteomes" id="UP000649573">
    <property type="component" value="Unassembled WGS sequence"/>
</dbReference>
<dbReference type="InterPro" id="IPR036388">
    <property type="entry name" value="WH-like_DNA-bd_sf"/>
</dbReference>
<evidence type="ECO:0000256" key="1">
    <source>
        <dbReference type="ARBA" id="ARBA00023015"/>
    </source>
</evidence>
<dbReference type="Gene3D" id="3.30.70.920">
    <property type="match status" value="1"/>
</dbReference>
<keyword evidence="2" id="KW-0238">DNA-binding</keyword>
<dbReference type="EMBL" id="BMRE01000066">
    <property type="protein sequence ID" value="GGU78304.1"/>
    <property type="molecule type" value="Genomic_DNA"/>
</dbReference>
<evidence type="ECO:0000313" key="5">
    <source>
        <dbReference type="EMBL" id="GGU78304.1"/>
    </source>
</evidence>
<dbReference type="InterPro" id="IPR019887">
    <property type="entry name" value="Tscrpt_reg_AsnC/Lrp_C"/>
</dbReference>
<organism evidence="5 6">
    <name type="scientific">Lentzea flava</name>
    <dbReference type="NCBI Taxonomy" id="103732"/>
    <lineage>
        <taxon>Bacteria</taxon>
        <taxon>Bacillati</taxon>
        <taxon>Actinomycetota</taxon>
        <taxon>Actinomycetes</taxon>
        <taxon>Pseudonocardiales</taxon>
        <taxon>Pseudonocardiaceae</taxon>
        <taxon>Lentzea</taxon>
    </lineage>
</organism>
<keyword evidence="6" id="KW-1185">Reference proteome</keyword>
<dbReference type="PROSITE" id="PS50956">
    <property type="entry name" value="HTH_ASNC_2"/>
    <property type="match status" value="1"/>
</dbReference>
<accession>A0ABQ2VEZ8</accession>
<keyword evidence="1" id="KW-0805">Transcription regulation</keyword>
<evidence type="ECO:0000313" key="6">
    <source>
        <dbReference type="Proteomes" id="UP000649573"/>
    </source>
</evidence>
<protein>
    <submittedName>
        <fullName evidence="5">AsnC family transcriptional regulator</fullName>
    </submittedName>
</protein>
<sequence>MVESIDRRLAHALQIDGRAPFAKIADVLKISEHTAARRYHRLKEQGIRVRGALNRFRLGHHAWTLRLRCVPDAGPALARALARRDDTFWVHLMSGGTEISCLQQVQSPDELLLDRLPRRLVDVSAHNVLRGFVSPGTWRGLACLTDDEVAALQPELAPEPPAGLTPLDEALLKILEADGRAGYAELAAKARTSESTARRRVDHLRRTGVLELQLDADPARFGFPTQARLWMRVEPRHLAEAGAALATHPEVYFAAATTGPSNLVASVTCRSSGDLYRYLTECVGGLEGVRESESAPVIRTLKRVATSADEAFS</sequence>
<dbReference type="Pfam" id="PF13404">
    <property type="entry name" value="HTH_AsnC-type"/>
    <property type="match status" value="2"/>
</dbReference>
<evidence type="ECO:0000259" key="4">
    <source>
        <dbReference type="PROSITE" id="PS50956"/>
    </source>
</evidence>
<dbReference type="SUPFAM" id="SSF54909">
    <property type="entry name" value="Dimeric alpha+beta barrel"/>
    <property type="match status" value="1"/>
</dbReference>
<gene>
    <name evidence="5" type="primary">asnC</name>
    <name evidence="5" type="ORF">GCM10010178_81640</name>
</gene>
<dbReference type="PANTHER" id="PTHR30154">
    <property type="entry name" value="LEUCINE-RESPONSIVE REGULATORY PROTEIN"/>
    <property type="match status" value="1"/>
</dbReference>
<reference evidence="6" key="1">
    <citation type="journal article" date="2019" name="Int. J. Syst. Evol. Microbiol.">
        <title>The Global Catalogue of Microorganisms (GCM) 10K type strain sequencing project: providing services to taxonomists for standard genome sequencing and annotation.</title>
        <authorList>
            <consortium name="The Broad Institute Genomics Platform"/>
            <consortium name="The Broad Institute Genome Sequencing Center for Infectious Disease"/>
            <person name="Wu L."/>
            <person name="Ma J."/>
        </authorList>
    </citation>
    <scope>NUCLEOTIDE SEQUENCE [LARGE SCALE GENOMIC DNA]</scope>
    <source>
        <strain evidence="6">JCM 3296</strain>
    </source>
</reference>
<keyword evidence="3" id="KW-0804">Transcription</keyword>
<dbReference type="PRINTS" id="PR00033">
    <property type="entry name" value="HTHASNC"/>
</dbReference>
<dbReference type="SMART" id="SM00344">
    <property type="entry name" value="HTH_ASNC"/>
    <property type="match status" value="1"/>
</dbReference>
<proteinExistence type="predicted"/>
<evidence type="ECO:0000256" key="2">
    <source>
        <dbReference type="ARBA" id="ARBA00023125"/>
    </source>
</evidence>
<dbReference type="SUPFAM" id="SSF46785">
    <property type="entry name" value="Winged helix' DNA-binding domain"/>
    <property type="match status" value="2"/>
</dbReference>
<dbReference type="PANTHER" id="PTHR30154:SF34">
    <property type="entry name" value="TRANSCRIPTIONAL REGULATOR AZLB"/>
    <property type="match status" value="1"/>
</dbReference>
<dbReference type="InterPro" id="IPR036390">
    <property type="entry name" value="WH_DNA-bd_sf"/>
</dbReference>
<dbReference type="InterPro" id="IPR019888">
    <property type="entry name" value="Tscrpt_reg_AsnC-like"/>
</dbReference>
<dbReference type="Gene3D" id="1.10.10.10">
    <property type="entry name" value="Winged helix-like DNA-binding domain superfamily/Winged helix DNA-binding domain"/>
    <property type="match status" value="2"/>
</dbReference>
<dbReference type="InterPro" id="IPR000485">
    <property type="entry name" value="AsnC-type_HTH_dom"/>
</dbReference>
<comment type="caution">
    <text evidence="5">The sequence shown here is derived from an EMBL/GenBank/DDBJ whole genome shotgun (WGS) entry which is preliminary data.</text>
</comment>
<evidence type="ECO:0000256" key="3">
    <source>
        <dbReference type="ARBA" id="ARBA00023163"/>
    </source>
</evidence>
<dbReference type="InterPro" id="IPR011008">
    <property type="entry name" value="Dimeric_a/b-barrel"/>
</dbReference>